<comment type="caution">
    <text evidence="3">The sequence shown here is derived from an EMBL/GenBank/DDBJ whole genome shotgun (WGS) entry which is preliminary data.</text>
</comment>
<dbReference type="Pfam" id="PF25956">
    <property type="entry name" value="DUF7993"/>
    <property type="match status" value="1"/>
</dbReference>
<dbReference type="OrthoDB" id="242585at2157"/>
<feature type="domain" description="DUF7993" evidence="2">
    <location>
        <begin position="1"/>
        <end position="127"/>
    </location>
</feature>
<evidence type="ECO:0000313" key="3">
    <source>
        <dbReference type="EMBL" id="MXR20490.1"/>
    </source>
</evidence>
<dbReference type="AlphaFoldDB" id="A0A6B0SNS7"/>
<protein>
    <recommendedName>
        <fullName evidence="2">DUF7993 domain-containing protein</fullName>
    </recommendedName>
</protein>
<dbReference type="Proteomes" id="UP000471521">
    <property type="component" value="Unassembled WGS sequence"/>
</dbReference>
<feature type="region of interest" description="Disordered" evidence="1">
    <location>
        <begin position="20"/>
        <end position="45"/>
    </location>
</feature>
<dbReference type="InterPro" id="IPR058306">
    <property type="entry name" value="DUF7993"/>
</dbReference>
<evidence type="ECO:0000256" key="1">
    <source>
        <dbReference type="SAM" id="MobiDB-lite"/>
    </source>
</evidence>
<accession>A0A6B0SNS7</accession>
<dbReference type="EMBL" id="WUUU01000045">
    <property type="protein sequence ID" value="MXR20490.1"/>
    <property type="molecule type" value="Genomic_DNA"/>
</dbReference>
<organism evidence="3 4">
    <name type="scientific">Halobacterium bonnevillei</name>
    <dbReference type="NCBI Taxonomy" id="2692200"/>
    <lineage>
        <taxon>Archaea</taxon>
        <taxon>Methanobacteriati</taxon>
        <taxon>Methanobacteriota</taxon>
        <taxon>Stenosarchaea group</taxon>
        <taxon>Halobacteria</taxon>
        <taxon>Halobacteriales</taxon>
        <taxon>Halobacteriaceae</taxon>
        <taxon>Halobacterium</taxon>
    </lineage>
</organism>
<proteinExistence type="predicted"/>
<keyword evidence="4" id="KW-1185">Reference proteome</keyword>
<name>A0A6B0SNS7_9EURY</name>
<evidence type="ECO:0000259" key="2">
    <source>
        <dbReference type="Pfam" id="PF25956"/>
    </source>
</evidence>
<dbReference type="RefSeq" id="WP_159526035.1">
    <property type="nucleotide sequence ID" value="NZ_WUUU01000045.1"/>
</dbReference>
<evidence type="ECO:0000313" key="4">
    <source>
        <dbReference type="Proteomes" id="UP000471521"/>
    </source>
</evidence>
<sequence length="129" mass="13818">MVEDTITDGTRLAELLSSELTGHENPPYDRVSVANADPDVEPTTDGARAYDVQIHGERIGAVYVMPDRARVELVDGLEAAEREAERRGLRTRPVGARPPRVVVFVENGADVKDAFDVFGAAADAAGDGD</sequence>
<reference evidence="3 4" key="1">
    <citation type="submission" date="2019-12" db="EMBL/GenBank/DDBJ databases">
        <title>Isolation and characterization of three novel carbon monoxide-oxidizing members of Halobacteria from salione crusts and soils.</title>
        <authorList>
            <person name="Myers M.R."/>
            <person name="King G.M."/>
        </authorList>
    </citation>
    <scope>NUCLEOTIDE SEQUENCE [LARGE SCALE GENOMIC DNA]</scope>
    <source>
        <strain evidence="3 4">PCN9</strain>
    </source>
</reference>
<gene>
    <name evidence="3" type="ORF">GRX66_07675</name>
</gene>